<comment type="subcellular location">
    <subcellularLocation>
        <location evidence="1">Membrane</location>
        <topology evidence="1">Multi-pass membrane protein</topology>
    </subcellularLocation>
</comment>
<feature type="transmembrane region" description="Helical" evidence="6">
    <location>
        <begin position="137"/>
        <end position="157"/>
    </location>
</feature>
<feature type="transmembrane region" description="Helical" evidence="6">
    <location>
        <begin position="103"/>
        <end position="125"/>
    </location>
</feature>
<dbReference type="PANTHER" id="PTHR30474">
    <property type="entry name" value="CELL CYCLE PROTEIN"/>
    <property type="match status" value="1"/>
</dbReference>
<dbReference type="Pfam" id="PF01098">
    <property type="entry name" value="FTSW_RODA_SPOVE"/>
    <property type="match status" value="1"/>
</dbReference>
<feature type="transmembrane region" description="Helical" evidence="6">
    <location>
        <begin position="186"/>
        <end position="205"/>
    </location>
</feature>
<feature type="transmembrane region" description="Helical" evidence="6">
    <location>
        <begin position="320"/>
        <end position="342"/>
    </location>
</feature>
<dbReference type="PANTHER" id="PTHR30474:SF1">
    <property type="entry name" value="PEPTIDOGLYCAN GLYCOSYLTRANSFERASE MRDB"/>
    <property type="match status" value="1"/>
</dbReference>
<dbReference type="RefSeq" id="WP_183771682.1">
    <property type="nucleotide sequence ID" value="NZ_CAWVEG010000117.1"/>
</dbReference>
<protein>
    <submittedName>
        <fullName evidence="7">Rod shape determining protein RodA</fullName>
    </submittedName>
</protein>
<keyword evidence="2 6" id="KW-0812">Transmembrane</keyword>
<dbReference type="InterPro" id="IPR001182">
    <property type="entry name" value="FtsW/RodA"/>
</dbReference>
<dbReference type="GO" id="GO:0015648">
    <property type="term" value="F:lipid-linked peptidoglycan transporter activity"/>
    <property type="evidence" value="ECO:0007669"/>
    <property type="project" value="TreeGrafter"/>
</dbReference>
<dbReference type="EMBL" id="JACHFW010000002">
    <property type="protein sequence ID" value="MBB5263667.1"/>
    <property type="molecule type" value="Genomic_DNA"/>
</dbReference>
<comment type="caution">
    <text evidence="7">The sequence shown here is derived from an EMBL/GenBank/DDBJ whole genome shotgun (WGS) entry which is preliminary data.</text>
</comment>
<feature type="transmembrane region" description="Helical" evidence="6">
    <location>
        <begin position="78"/>
        <end position="97"/>
    </location>
</feature>
<feature type="transmembrane region" description="Helical" evidence="6">
    <location>
        <begin position="51"/>
        <end position="71"/>
    </location>
</feature>
<accession>A0A7W8H9J8</accession>
<evidence type="ECO:0000256" key="3">
    <source>
        <dbReference type="ARBA" id="ARBA00022960"/>
    </source>
</evidence>
<dbReference type="Proteomes" id="UP000543642">
    <property type="component" value="Unassembled WGS sequence"/>
</dbReference>
<evidence type="ECO:0000256" key="2">
    <source>
        <dbReference type="ARBA" id="ARBA00022692"/>
    </source>
</evidence>
<dbReference type="GO" id="GO:0005886">
    <property type="term" value="C:plasma membrane"/>
    <property type="evidence" value="ECO:0007669"/>
    <property type="project" value="TreeGrafter"/>
</dbReference>
<dbReference type="AlphaFoldDB" id="A0A7W8H9J8"/>
<keyword evidence="3" id="KW-0133">Cell shape</keyword>
<organism evidence="7 8">
    <name type="scientific">Catenibacillus scindens</name>
    <dbReference type="NCBI Taxonomy" id="673271"/>
    <lineage>
        <taxon>Bacteria</taxon>
        <taxon>Bacillati</taxon>
        <taxon>Bacillota</taxon>
        <taxon>Clostridia</taxon>
        <taxon>Lachnospirales</taxon>
        <taxon>Lachnospiraceae</taxon>
        <taxon>Catenibacillus</taxon>
    </lineage>
</organism>
<feature type="transmembrane region" description="Helical" evidence="6">
    <location>
        <begin position="163"/>
        <end position="179"/>
    </location>
</feature>
<evidence type="ECO:0000256" key="5">
    <source>
        <dbReference type="ARBA" id="ARBA00023136"/>
    </source>
</evidence>
<evidence type="ECO:0000313" key="7">
    <source>
        <dbReference type="EMBL" id="MBB5263667.1"/>
    </source>
</evidence>
<name>A0A7W8H9J8_9FIRM</name>
<feature type="transmembrane region" description="Helical" evidence="6">
    <location>
        <begin position="354"/>
        <end position="374"/>
    </location>
</feature>
<dbReference type="GO" id="GO:0051301">
    <property type="term" value="P:cell division"/>
    <property type="evidence" value="ECO:0007669"/>
    <property type="project" value="InterPro"/>
</dbReference>
<evidence type="ECO:0000256" key="1">
    <source>
        <dbReference type="ARBA" id="ARBA00004141"/>
    </source>
</evidence>
<dbReference type="GO" id="GO:0008360">
    <property type="term" value="P:regulation of cell shape"/>
    <property type="evidence" value="ECO:0007669"/>
    <property type="project" value="UniProtKB-KW"/>
</dbReference>
<keyword evidence="8" id="KW-1185">Reference proteome</keyword>
<evidence type="ECO:0000256" key="4">
    <source>
        <dbReference type="ARBA" id="ARBA00022989"/>
    </source>
</evidence>
<feature type="transmembrane region" description="Helical" evidence="6">
    <location>
        <begin position="20"/>
        <end position="39"/>
    </location>
</feature>
<sequence>MIKRFNYFLHGLLQYDFRKYNIRLVLIVLALSIIGVLTINSAADGFASKQLLGIGVGVVLMIFFSLIDYKFIANFQWILYAINIVMLVAVLLLGIDVNGATRWFSLGSFGTLQPSEFAKMLMLIIFAKFINDNKDRISRFSTILITGILYAVPLFLIFEEPDLSTTLVFVFLFCVLMFVGGLSYKIVGGILVTVIPLGALVLWYVTQPFQILLDEYQQTRIMTFLNPSEYLLTTYAQQYNSVMAIGSGMLTGKGLNNNTLTSVKGGDFLAEPQTDFIFAVLGEELGFVGSCVVIGLLLFVVIECLLIARDAADMTGRLIASGYAAIISFQAFVNIGVATALLPNTGLPLPFISYGLSSLLANFIGIGLVLNVGLQRNRR</sequence>
<keyword evidence="5 6" id="KW-0472">Membrane</keyword>
<evidence type="ECO:0000313" key="8">
    <source>
        <dbReference type="Proteomes" id="UP000543642"/>
    </source>
</evidence>
<dbReference type="GO" id="GO:0032153">
    <property type="term" value="C:cell division site"/>
    <property type="evidence" value="ECO:0007669"/>
    <property type="project" value="TreeGrafter"/>
</dbReference>
<evidence type="ECO:0000256" key="6">
    <source>
        <dbReference type="SAM" id="Phobius"/>
    </source>
</evidence>
<keyword evidence="4 6" id="KW-1133">Transmembrane helix</keyword>
<gene>
    <name evidence="7" type="ORF">HNP82_000765</name>
</gene>
<proteinExistence type="predicted"/>
<feature type="transmembrane region" description="Helical" evidence="6">
    <location>
        <begin position="285"/>
        <end position="308"/>
    </location>
</feature>
<reference evidence="7 8" key="1">
    <citation type="submission" date="2020-08" db="EMBL/GenBank/DDBJ databases">
        <title>Genomic Encyclopedia of Type Strains, Phase IV (KMG-IV): sequencing the most valuable type-strain genomes for metagenomic binning, comparative biology and taxonomic classification.</title>
        <authorList>
            <person name="Goeker M."/>
        </authorList>
    </citation>
    <scope>NUCLEOTIDE SEQUENCE [LARGE SCALE GENOMIC DNA]</scope>
    <source>
        <strain evidence="7 8">DSM 106146</strain>
    </source>
</reference>